<dbReference type="InterPro" id="IPR002810">
    <property type="entry name" value="NfeD-like_C"/>
</dbReference>
<feature type="transmembrane region" description="Helical" evidence="5">
    <location>
        <begin position="6"/>
        <end position="27"/>
    </location>
</feature>
<dbReference type="Pfam" id="PF01957">
    <property type="entry name" value="NfeD"/>
    <property type="match status" value="1"/>
</dbReference>
<name>A0A923RJ77_9BACI</name>
<dbReference type="AlphaFoldDB" id="A0A923RJ77"/>
<keyword evidence="3 5" id="KW-1133">Transmembrane helix</keyword>
<dbReference type="EMBL" id="JACOOL010000006">
    <property type="protein sequence ID" value="MBC5637223.1"/>
    <property type="molecule type" value="Genomic_DNA"/>
</dbReference>
<comment type="subcellular location">
    <subcellularLocation>
        <location evidence="1">Membrane</location>
        <topology evidence="1">Multi-pass membrane protein</topology>
    </subcellularLocation>
</comment>
<dbReference type="Gene3D" id="2.40.50.140">
    <property type="entry name" value="Nucleic acid-binding proteins"/>
    <property type="match status" value="1"/>
</dbReference>
<dbReference type="PANTHER" id="PTHR33507:SF3">
    <property type="entry name" value="INNER MEMBRANE PROTEIN YBBJ"/>
    <property type="match status" value="1"/>
</dbReference>
<evidence type="ECO:0000256" key="5">
    <source>
        <dbReference type="SAM" id="Phobius"/>
    </source>
</evidence>
<sequence>MEIFSQEWIAIIITGLATLFLIGEILVNMRGIFALLGIGFITVYFSVYLETDSLILMLVIYFIGIALIIIDGKVLNDGTLATIGTAAMIAAVALPAPNFAAGAYAVLGVILGAAGSLFFLKVFKRRDMWNKITLKDKLTSEAGYNSINAEYKTLLHQEAVTLNDLRPVGTIRLGNKDYSAISNGQWIPKGTEVVVTEVDGTKILVERKKNS</sequence>
<organism evidence="7 8">
    <name type="scientific">Ornithinibacillus hominis</name>
    <dbReference type="NCBI Taxonomy" id="2763055"/>
    <lineage>
        <taxon>Bacteria</taxon>
        <taxon>Bacillati</taxon>
        <taxon>Bacillota</taxon>
        <taxon>Bacilli</taxon>
        <taxon>Bacillales</taxon>
        <taxon>Bacillaceae</taxon>
        <taxon>Ornithinibacillus</taxon>
    </lineage>
</organism>
<evidence type="ECO:0000313" key="7">
    <source>
        <dbReference type="EMBL" id="MBC5637223.1"/>
    </source>
</evidence>
<evidence type="ECO:0000313" key="8">
    <source>
        <dbReference type="Proteomes" id="UP000637359"/>
    </source>
</evidence>
<dbReference type="PANTHER" id="PTHR33507">
    <property type="entry name" value="INNER MEMBRANE PROTEIN YBBJ"/>
    <property type="match status" value="1"/>
</dbReference>
<keyword evidence="8" id="KW-1185">Reference proteome</keyword>
<evidence type="ECO:0000259" key="6">
    <source>
        <dbReference type="Pfam" id="PF01957"/>
    </source>
</evidence>
<feature type="transmembrane region" description="Helical" evidence="5">
    <location>
        <begin position="32"/>
        <end position="49"/>
    </location>
</feature>
<feature type="domain" description="NfeD-like C-terminal" evidence="6">
    <location>
        <begin position="153"/>
        <end position="207"/>
    </location>
</feature>
<feature type="transmembrane region" description="Helical" evidence="5">
    <location>
        <begin position="79"/>
        <end position="96"/>
    </location>
</feature>
<feature type="transmembrane region" description="Helical" evidence="5">
    <location>
        <begin position="102"/>
        <end position="123"/>
    </location>
</feature>
<gene>
    <name evidence="7" type="ORF">H8S33_10450</name>
</gene>
<dbReference type="GO" id="GO:0005886">
    <property type="term" value="C:plasma membrane"/>
    <property type="evidence" value="ECO:0007669"/>
    <property type="project" value="TreeGrafter"/>
</dbReference>
<keyword evidence="4 5" id="KW-0472">Membrane</keyword>
<dbReference type="InterPro" id="IPR052165">
    <property type="entry name" value="Membrane_assoc_protease"/>
</dbReference>
<keyword evidence="2 5" id="KW-0812">Transmembrane</keyword>
<dbReference type="RefSeq" id="WP_186869926.1">
    <property type="nucleotide sequence ID" value="NZ_JACOOL010000006.1"/>
</dbReference>
<proteinExistence type="predicted"/>
<dbReference type="Proteomes" id="UP000637359">
    <property type="component" value="Unassembled WGS sequence"/>
</dbReference>
<dbReference type="InterPro" id="IPR012340">
    <property type="entry name" value="NA-bd_OB-fold"/>
</dbReference>
<accession>A0A923RJ77</accession>
<comment type="caution">
    <text evidence="7">The sequence shown here is derived from an EMBL/GenBank/DDBJ whole genome shotgun (WGS) entry which is preliminary data.</text>
</comment>
<reference evidence="7" key="1">
    <citation type="submission" date="2020-08" db="EMBL/GenBank/DDBJ databases">
        <title>Genome public.</title>
        <authorList>
            <person name="Liu C."/>
            <person name="Sun Q."/>
        </authorList>
    </citation>
    <scope>NUCLEOTIDE SEQUENCE</scope>
    <source>
        <strain evidence="7">BX22</strain>
    </source>
</reference>
<evidence type="ECO:0000256" key="3">
    <source>
        <dbReference type="ARBA" id="ARBA00022989"/>
    </source>
</evidence>
<evidence type="ECO:0000256" key="4">
    <source>
        <dbReference type="ARBA" id="ARBA00023136"/>
    </source>
</evidence>
<evidence type="ECO:0000256" key="2">
    <source>
        <dbReference type="ARBA" id="ARBA00022692"/>
    </source>
</evidence>
<feature type="transmembrane region" description="Helical" evidence="5">
    <location>
        <begin position="55"/>
        <end position="72"/>
    </location>
</feature>
<protein>
    <submittedName>
        <fullName evidence="7">Nodulation protein NfeD</fullName>
    </submittedName>
</protein>
<evidence type="ECO:0000256" key="1">
    <source>
        <dbReference type="ARBA" id="ARBA00004141"/>
    </source>
</evidence>